<accession>A0A2Z7CZ66</accession>
<sequence>MGPISNIGPKTSWAARDRPEYNSEVKTGRNPLPEHRRTAVARRRPPPPRSVRRSAACLPQCVRRMAHDAPTSGASGKHRPAANRATIAREISSSGRTPCEMEAANPRPPCAYSAHVARAHMRVQRRVVAAAHGGGRRPSSNFCAWLQPDLQEHWLFTVGAVDPPIRSTPESIFLRSICTRRLDGFCHGRNHLVAVIETSLITKRAANGGGRRRATCVTLNGSGIQLAVGPQPLRLRNHNFGLVHRIMVKRLTTSPHDPIGITDSACKNQFVVVSVHYGHFNTYIPIRSMTIGKSSVARDPIAMHTSWRSNSDIASVTSVSMTFRVVRTNQYNQDLGLIHSTNGNHLESLNEGSSIDHQVTIHLHAQNITMFPTNETCSDAESWLQHITRLFDQVRYENERILSLATFQLRKNAERWWRGASRTLEETGAGITWDSFCTAFRQEYVRVDAQLANLWRMGFY</sequence>
<feature type="compositionally biased region" description="Basic residues" evidence="1">
    <location>
        <begin position="38"/>
        <end position="52"/>
    </location>
</feature>
<dbReference type="AlphaFoldDB" id="A0A2Z7CZ66"/>
<name>A0A2Z7CZ66_9LAMI</name>
<proteinExistence type="predicted"/>
<dbReference type="Proteomes" id="UP000250235">
    <property type="component" value="Unassembled WGS sequence"/>
</dbReference>
<evidence type="ECO:0008006" key="4">
    <source>
        <dbReference type="Google" id="ProtNLM"/>
    </source>
</evidence>
<feature type="compositionally biased region" description="Basic and acidic residues" evidence="1">
    <location>
        <begin position="15"/>
        <end position="37"/>
    </location>
</feature>
<organism evidence="2 3">
    <name type="scientific">Dorcoceras hygrometricum</name>
    <dbReference type="NCBI Taxonomy" id="472368"/>
    <lineage>
        <taxon>Eukaryota</taxon>
        <taxon>Viridiplantae</taxon>
        <taxon>Streptophyta</taxon>
        <taxon>Embryophyta</taxon>
        <taxon>Tracheophyta</taxon>
        <taxon>Spermatophyta</taxon>
        <taxon>Magnoliopsida</taxon>
        <taxon>eudicotyledons</taxon>
        <taxon>Gunneridae</taxon>
        <taxon>Pentapetalae</taxon>
        <taxon>asterids</taxon>
        <taxon>lamiids</taxon>
        <taxon>Lamiales</taxon>
        <taxon>Gesneriaceae</taxon>
        <taxon>Didymocarpoideae</taxon>
        <taxon>Trichosporeae</taxon>
        <taxon>Loxocarpinae</taxon>
        <taxon>Dorcoceras</taxon>
    </lineage>
</organism>
<evidence type="ECO:0000256" key="1">
    <source>
        <dbReference type="SAM" id="MobiDB-lite"/>
    </source>
</evidence>
<evidence type="ECO:0000313" key="3">
    <source>
        <dbReference type="Proteomes" id="UP000250235"/>
    </source>
</evidence>
<keyword evidence="3" id="KW-1185">Reference proteome</keyword>
<evidence type="ECO:0000313" key="2">
    <source>
        <dbReference type="EMBL" id="KZV51307.1"/>
    </source>
</evidence>
<feature type="region of interest" description="Disordered" evidence="1">
    <location>
        <begin position="1"/>
        <end position="58"/>
    </location>
</feature>
<gene>
    <name evidence="2" type="ORF">F511_17545</name>
</gene>
<protein>
    <recommendedName>
        <fullName evidence="4">Retrotransposon gag domain-containing protein</fullName>
    </recommendedName>
</protein>
<reference evidence="2 3" key="1">
    <citation type="journal article" date="2015" name="Proc. Natl. Acad. Sci. U.S.A.">
        <title>The resurrection genome of Boea hygrometrica: A blueprint for survival of dehydration.</title>
        <authorList>
            <person name="Xiao L."/>
            <person name="Yang G."/>
            <person name="Zhang L."/>
            <person name="Yang X."/>
            <person name="Zhao S."/>
            <person name="Ji Z."/>
            <person name="Zhou Q."/>
            <person name="Hu M."/>
            <person name="Wang Y."/>
            <person name="Chen M."/>
            <person name="Xu Y."/>
            <person name="Jin H."/>
            <person name="Xiao X."/>
            <person name="Hu G."/>
            <person name="Bao F."/>
            <person name="Hu Y."/>
            <person name="Wan P."/>
            <person name="Li L."/>
            <person name="Deng X."/>
            <person name="Kuang T."/>
            <person name="Xiang C."/>
            <person name="Zhu J.K."/>
            <person name="Oliver M.J."/>
            <person name="He Y."/>
        </authorList>
    </citation>
    <scope>NUCLEOTIDE SEQUENCE [LARGE SCALE GENOMIC DNA]</scope>
    <source>
        <strain evidence="3">cv. XS01</strain>
    </source>
</reference>
<dbReference type="OrthoDB" id="1936908at2759"/>
<dbReference type="EMBL" id="KQ991764">
    <property type="protein sequence ID" value="KZV51307.1"/>
    <property type="molecule type" value="Genomic_DNA"/>
</dbReference>